<dbReference type="CDD" id="cd00075">
    <property type="entry name" value="HATPase"/>
    <property type="match status" value="1"/>
</dbReference>
<dbReference type="InterPro" id="IPR005467">
    <property type="entry name" value="His_kinase_dom"/>
</dbReference>
<dbReference type="Pfam" id="PF02518">
    <property type="entry name" value="HATPase_c"/>
    <property type="match status" value="1"/>
</dbReference>
<comment type="subcellular location">
    <subcellularLocation>
        <location evidence="2 14">Cell inner membrane</location>
    </subcellularLocation>
</comment>
<organism evidence="18 19">
    <name type="scientific">Caldimonas brevitalea</name>
    <dbReference type="NCBI Taxonomy" id="413882"/>
    <lineage>
        <taxon>Bacteria</taxon>
        <taxon>Pseudomonadati</taxon>
        <taxon>Pseudomonadota</taxon>
        <taxon>Betaproteobacteria</taxon>
        <taxon>Burkholderiales</taxon>
        <taxon>Sphaerotilaceae</taxon>
        <taxon>Caldimonas</taxon>
    </lineage>
</organism>
<feature type="domain" description="HAMP" evidence="17">
    <location>
        <begin position="174"/>
        <end position="226"/>
    </location>
</feature>
<feature type="domain" description="Histidine kinase" evidence="16">
    <location>
        <begin position="234"/>
        <end position="447"/>
    </location>
</feature>
<dbReference type="CDD" id="cd00082">
    <property type="entry name" value="HisKA"/>
    <property type="match status" value="1"/>
</dbReference>
<dbReference type="PANTHER" id="PTHR45436:SF9">
    <property type="entry name" value="SENSOR PROTEIN"/>
    <property type="match status" value="1"/>
</dbReference>
<dbReference type="Gene3D" id="1.10.287.130">
    <property type="match status" value="1"/>
</dbReference>
<keyword evidence="3 14" id="KW-1003">Cell membrane</keyword>
<dbReference type="InterPro" id="IPR006290">
    <property type="entry name" value="CztS_silS_copS"/>
</dbReference>
<keyword evidence="10 14" id="KW-0067">ATP-binding</keyword>
<dbReference type="SMART" id="SM00388">
    <property type="entry name" value="HisKA"/>
    <property type="match status" value="1"/>
</dbReference>
<dbReference type="SUPFAM" id="SSF55874">
    <property type="entry name" value="ATPase domain of HSP90 chaperone/DNA topoisomerase II/histidine kinase"/>
    <property type="match status" value="1"/>
</dbReference>
<evidence type="ECO:0000259" key="16">
    <source>
        <dbReference type="PROSITE" id="PS50109"/>
    </source>
</evidence>
<dbReference type="GO" id="GO:0000155">
    <property type="term" value="F:phosphorelay sensor kinase activity"/>
    <property type="evidence" value="ECO:0007669"/>
    <property type="project" value="InterPro"/>
</dbReference>
<keyword evidence="7 14" id="KW-0812">Transmembrane</keyword>
<evidence type="ECO:0000256" key="13">
    <source>
        <dbReference type="ARBA" id="ARBA00023136"/>
    </source>
</evidence>
<keyword evidence="19" id="KW-1185">Reference proteome</keyword>
<dbReference type="InterPro" id="IPR036890">
    <property type="entry name" value="HATPase_C_sf"/>
</dbReference>
<evidence type="ECO:0000256" key="11">
    <source>
        <dbReference type="ARBA" id="ARBA00022989"/>
    </source>
</evidence>
<proteinExistence type="predicted"/>
<dbReference type="InterPro" id="IPR036097">
    <property type="entry name" value="HisK_dim/P_sf"/>
</dbReference>
<evidence type="ECO:0000256" key="5">
    <source>
        <dbReference type="ARBA" id="ARBA00022553"/>
    </source>
</evidence>
<evidence type="ECO:0000256" key="8">
    <source>
        <dbReference type="ARBA" id="ARBA00022741"/>
    </source>
</evidence>
<dbReference type="Pfam" id="PF00512">
    <property type="entry name" value="HisKA"/>
    <property type="match status" value="1"/>
</dbReference>
<dbReference type="GO" id="GO:0005886">
    <property type="term" value="C:plasma membrane"/>
    <property type="evidence" value="ECO:0007669"/>
    <property type="project" value="UniProtKB-SubCell"/>
</dbReference>
<evidence type="ECO:0000256" key="3">
    <source>
        <dbReference type="ARBA" id="ARBA00022475"/>
    </source>
</evidence>
<dbReference type="InterPro" id="IPR050428">
    <property type="entry name" value="TCS_sensor_his_kinase"/>
</dbReference>
<dbReference type="PROSITE" id="PS50885">
    <property type="entry name" value="HAMP"/>
    <property type="match status" value="1"/>
</dbReference>
<dbReference type="Proteomes" id="UP000035352">
    <property type="component" value="Chromosome"/>
</dbReference>
<dbReference type="Gene3D" id="3.30.565.10">
    <property type="entry name" value="Histidine kinase-like ATPase, C-terminal domain"/>
    <property type="match status" value="1"/>
</dbReference>
<feature type="region of interest" description="Disordered" evidence="15">
    <location>
        <begin position="447"/>
        <end position="467"/>
    </location>
</feature>
<dbReference type="Pfam" id="PF00672">
    <property type="entry name" value="HAMP"/>
    <property type="match status" value="1"/>
</dbReference>
<dbReference type="KEGG" id="pbh:AAW51_4011"/>
<dbReference type="PROSITE" id="PS50109">
    <property type="entry name" value="HIS_KIN"/>
    <property type="match status" value="1"/>
</dbReference>
<evidence type="ECO:0000313" key="19">
    <source>
        <dbReference type="Proteomes" id="UP000035352"/>
    </source>
</evidence>
<evidence type="ECO:0000256" key="10">
    <source>
        <dbReference type="ARBA" id="ARBA00022840"/>
    </source>
</evidence>
<evidence type="ECO:0000256" key="15">
    <source>
        <dbReference type="SAM" id="MobiDB-lite"/>
    </source>
</evidence>
<keyword evidence="5" id="KW-0597">Phosphoprotein</keyword>
<feature type="transmembrane region" description="Helical" evidence="14">
    <location>
        <begin position="150"/>
        <end position="173"/>
    </location>
</feature>
<accession>A0A0G3BMQ9</accession>
<evidence type="ECO:0000256" key="7">
    <source>
        <dbReference type="ARBA" id="ARBA00022692"/>
    </source>
</evidence>
<evidence type="ECO:0000256" key="9">
    <source>
        <dbReference type="ARBA" id="ARBA00022777"/>
    </source>
</evidence>
<keyword evidence="11 14" id="KW-1133">Transmembrane helix</keyword>
<keyword evidence="9 14" id="KW-0418">Kinase</keyword>
<evidence type="ECO:0000259" key="17">
    <source>
        <dbReference type="PROSITE" id="PS50885"/>
    </source>
</evidence>
<evidence type="ECO:0000256" key="2">
    <source>
        <dbReference type="ARBA" id="ARBA00004533"/>
    </source>
</evidence>
<sequence length="467" mass="51237">MAAHLTLALSLVAVVVFVTVAVLLQRALQEELHRTLDQDLAGKVDVVRHFVDEIQSAQDLGELRHHLDDVLIGDGEMRIWLMRDDGGVLYGGQRPPELTPRAGDRVQVRREDGLPMEGRRVRLPSTQVLPASELVVAVDTRPQAALLRRYRATIAMVCGLGVALTVLLTAWIARRSLRPVHRLSQEAASLSPTALAARLSPVQTHELQLLVDAFNRALDRVEAAYGQLEGFNADVAHELRTPLATMINATEVALRRERSADELRETLQLNLEVLREQSALVNDMLFLAQADRGRLADSLTPTDLHSEAQRVAEYFEPLLEELQQRVQVEGGATALCNPALVRRALVNLVGNATRYTAAGGCIHVDVSEHEGRVRLAVRNPGPPIPAESMPRLFERFFRANSARERSGSHHGLGLAIVRAIAVMHGGRTLAQCAEGWTEIGLEFPAQPRSDTLHRPSLPAVAAPNHSA</sequence>
<reference evidence="18 19" key="1">
    <citation type="submission" date="2015-05" db="EMBL/GenBank/DDBJ databases">
        <authorList>
            <person name="Tang B."/>
            <person name="Yu Y."/>
        </authorList>
    </citation>
    <scope>NUCLEOTIDE SEQUENCE [LARGE SCALE GENOMIC DNA]</scope>
    <source>
        <strain evidence="18 19">DSM 7029</strain>
    </source>
</reference>
<dbReference type="GO" id="GO:0005524">
    <property type="term" value="F:ATP binding"/>
    <property type="evidence" value="ECO:0007669"/>
    <property type="project" value="UniProtKB-KW"/>
</dbReference>
<dbReference type="Gene3D" id="6.10.340.10">
    <property type="match status" value="1"/>
</dbReference>
<protein>
    <recommendedName>
        <fullName evidence="14">Sensor protein</fullName>
        <ecNumber evidence="14">2.7.13.3</ecNumber>
    </recommendedName>
</protein>
<keyword evidence="8 14" id="KW-0547">Nucleotide-binding</keyword>
<evidence type="ECO:0000256" key="4">
    <source>
        <dbReference type="ARBA" id="ARBA00022519"/>
    </source>
</evidence>
<dbReference type="AlphaFoldDB" id="A0A0G3BMQ9"/>
<dbReference type="OrthoDB" id="9786919at2"/>
<dbReference type="InterPro" id="IPR003660">
    <property type="entry name" value="HAMP_dom"/>
</dbReference>
<dbReference type="SUPFAM" id="SSF47384">
    <property type="entry name" value="Homodimeric domain of signal transducing histidine kinase"/>
    <property type="match status" value="1"/>
</dbReference>
<dbReference type="PATRIC" id="fig|413882.6.peg.4186"/>
<dbReference type="PANTHER" id="PTHR45436">
    <property type="entry name" value="SENSOR HISTIDINE KINASE YKOH"/>
    <property type="match status" value="1"/>
</dbReference>
<keyword evidence="13 14" id="KW-0472">Membrane</keyword>
<evidence type="ECO:0000256" key="6">
    <source>
        <dbReference type="ARBA" id="ARBA00022679"/>
    </source>
</evidence>
<dbReference type="InterPro" id="IPR003661">
    <property type="entry name" value="HisK_dim/P_dom"/>
</dbReference>
<dbReference type="RefSeq" id="WP_053013785.1">
    <property type="nucleotide sequence ID" value="NZ_CP011371.1"/>
</dbReference>
<comment type="function">
    <text evidence="14">Member of a two-component regulatory system.</text>
</comment>
<keyword evidence="4 14" id="KW-0997">Cell inner membrane</keyword>
<keyword evidence="6 14" id="KW-0808">Transferase</keyword>
<dbReference type="EC" id="2.7.13.3" evidence="14"/>
<dbReference type="EMBL" id="CP011371">
    <property type="protein sequence ID" value="AKJ30702.1"/>
    <property type="molecule type" value="Genomic_DNA"/>
</dbReference>
<dbReference type="STRING" id="413882.AAW51_4011"/>
<evidence type="ECO:0000313" key="18">
    <source>
        <dbReference type="EMBL" id="AKJ30702.1"/>
    </source>
</evidence>
<evidence type="ECO:0000256" key="1">
    <source>
        <dbReference type="ARBA" id="ARBA00000085"/>
    </source>
</evidence>
<evidence type="ECO:0000256" key="14">
    <source>
        <dbReference type="RuleBase" id="RU364088"/>
    </source>
</evidence>
<dbReference type="InterPro" id="IPR003594">
    <property type="entry name" value="HATPase_dom"/>
</dbReference>
<dbReference type="PRINTS" id="PR00344">
    <property type="entry name" value="BCTRLSENSOR"/>
</dbReference>
<dbReference type="InterPro" id="IPR004358">
    <property type="entry name" value="Sig_transdc_His_kin-like_C"/>
</dbReference>
<comment type="catalytic activity">
    <reaction evidence="1 14">
        <text>ATP + protein L-histidine = ADP + protein N-phospho-L-histidine.</text>
        <dbReference type="EC" id="2.7.13.3"/>
    </reaction>
</comment>
<evidence type="ECO:0000256" key="12">
    <source>
        <dbReference type="ARBA" id="ARBA00023012"/>
    </source>
</evidence>
<name>A0A0G3BMQ9_9BURK</name>
<keyword evidence="12 14" id="KW-0902">Two-component regulatory system</keyword>
<dbReference type="SMART" id="SM00387">
    <property type="entry name" value="HATPase_c"/>
    <property type="match status" value="1"/>
</dbReference>
<dbReference type="SMART" id="SM00304">
    <property type="entry name" value="HAMP"/>
    <property type="match status" value="2"/>
</dbReference>
<gene>
    <name evidence="18" type="ORF">AAW51_4011</name>
</gene>
<dbReference type="NCBIfam" id="TIGR01386">
    <property type="entry name" value="cztS_silS_copS"/>
    <property type="match status" value="1"/>
</dbReference>